<dbReference type="GO" id="GO:0006364">
    <property type="term" value="P:rRNA processing"/>
    <property type="evidence" value="ECO:0007669"/>
    <property type="project" value="InterPro"/>
</dbReference>
<comment type="caution">
    <text evidence="2">The sequence shown here is derived from an EMBL/GenBank/DDBJ whole genome shotgun (WGS) entry which is preliminary data.</text>
</comment>
<feature type="compositionally biased region" description="Basic residues" evidence="1">
    <location>
        <begin position="774"/>
        <end position="785"/>
    </location>
</feature>
<keyword evidence="3" id="KW-1185">Reference proteome</keyword>
<proteinExistence type="predicted"/>
<dbReference type="InterPro" id="IPR020053">
    <property type="entry name" value="Ribosome-bd_factorA_CS"/>
</dbReference>
<dbReference type="Gene3D" id="3.30.300.20">
    <property type="match status" value="1"/>
</dbReference>
<dbReference type="InterPro" id="IPR023799">
    <property type="entry name" value="RbfA_dom_sf"/>
</dbReference>
<dbReference type="PROSITE" id="PS01319">
    <property type="entry name" value="RBFA"/>
    <property type="match status" value="1"/>
</dbReference>
<reference evidence="2" key="1">
    <citation type="submission" date="2023-07" db="EMBL/GenBank/DDBJ databases">
        <authorList>
            <consortium name="AG Swart"/>
            <person name="Singh M."/>
            <person name="Singh A."/>
            <person name="Seah K."/>
            <person name="Emmerich C."/>
        </authorList>
    </citation>
    <scope>NUCLEOTIDE SEQUENCE</scope>
    <source>
        <strain evidence="2">DP1</strain>
    </source>
</reference>
<feature type="compositionally biased region" description="Basic and acidic residues" evidence="1">
    <location>
        <begin position="273"/>
        <end position="286"/>
    </location>
</feature>
<name>A0AAD1XYQ1_EUPCR</name>
<feature type="region of interest" description="Disordered" evidence="1">
    <location>
        <begin position="247"/>
        <end position="287"/>
    </location>
</feature>
<gene>
    <name evidence="2" type="ORF">ECRASSUSDP1_LOCUS22813</name>
</gene>
<feature type="region of interest" description="Disordered" evidence="1">
    <location>
        <begin position="671"/>
        <end position="690"/>
    </location>
</feature>
<dbReference type="InterPro" id="IPR015946">
    <property type="entry name" value="KH_dom-like_a/b"/>
</dbReference>
<feature type="compositionally biased region" description="Basic and acidic residues" evidence="1">
    <location>
        <begin position="758"/>
        <end position="773"/>
    </location>
</feature>
<evidence type="ECO:0000256" key="1">
    <source>
        <dbReference type="SAM" id="MobiDB-lite"/>
    </source>
</evidence>
<dbReference type="SUPFAM" id="SSF89919">
    <property type="entry name" value="Ribosome-binding factor A, RbfA"/>
    <property type="match status" value="1"/>
</dbReference>
<dbReference type="Proteomes" id="UP001295684">
    <property type="component" value="Unassembled WGS sequence"/>
</dbReference>
<feature type="region of interest" description="Disordered" evidence="1">
    <location>
        <begin position="749"/>
        <end position="798"/>
    </location>
</feature>
<dbReference type="EMBL" id="CAMPGE010023418">
    <property type="protein sequence ID" value="CAI2381359.1"/>
    <property type="molecule type" value="Genomic_DNA"/>
</dbReference>
<evidence type="ECO:0000313" key="3">
    <source>
        <dbReference type="Proteomes" id="UP001295684"/>
    </source>
</evidence>
<dbReference type="AlphaFoldDB" id="A0AAD1XYQ1"/>
<sequence length="798" mass="95389">MRMYRPTIALSKKRRPIYYEQMLRKKDPLQVRHSEEELMKKRFVRNREDAKFTAEAERSFRRHKMKNLTSGDRFIEAMFNEEIEEAEEDDESMADFRREMEQNSKRIQEKSMRSFASMTSMIDKSEELESEALLSQGIDPLKDHKKIAELMGEDDEYFEKLEKTGWTKRSLEPGTDFSMVNPNMADIKPEEYKASVHTPSIFDLPEDADKKKNLEFFDDADIKKFTEHDDPNDFDIEIHGAIKSRLQQMKRKEDHKRSPKSFKRDYSDEESDMEVRLSKHQKDLEKSNQLQQNLIDMEITKKDDTEFKELLERENIIDPEKDFDDPSKRIVGREHKKVISIDVTSNSDIDDPILGKVYSQLDYMTKEFNLTPAERKQWFYRIRREEKELDRQQKIQAKINAKKKIKKLVKKLKIPQMKQLDMIEDYYERQGEEKKEIPSHFESYKELEFYNDDIDFMMHHKRTKKNMISVLEDYIVNSNKQSVQFGIKEGYILTLSEVRLNKACSLLHVWWKVNIIDTPLQPKTYGIQNTKLFTGQLKEDKIAKIQEKLTKASGYFRAKICQELGLRYAPELRFYHDNSDEMKTQIQEEGYEPISSMKYDENNYVKYFRELESFINLSKLEVEEYITININNESEAETLRKLHEDKDIQKEFKKSMRENMKKKHETLQKMRSSGEKESNLFIHGDVNDPNLTHQERKQLRQQRKVYHKQFQVLGEDWDQKMFSDSPKSMADLRVESESILANMDLTTPKMNPVIDQETGEKLRPRSQYRDKQGKKGRWRNKRKNRNEKFWDDIMASSM</sequence>
<dbReference type="InterPro" id="IPR000238">
    <property type="entry name" value="RbfA"/>
</dbReference>
<evidence type="ECO:0000313" key="2">
    <source>
        <dbReference type="EMBL" id="CAI2381359.1"/>
    </source>
</evidence>
<feature type="compositionally biased region" description="Basic and acidic residues" evidence="1">
    <location>
        <begin position="250"/>
        <end position="266"/>
    </location>
</feature>
<accession>A0AAD1XYQ1</accession>
<organism evidence="2 3">
    <name type="scientific">Euplotes crassus</name>
    <dbReference type="NCBI Taxonomy" id="5936"/>
    <lineage>
        <taxon>Eukaryota</taxon>
        <taxon>Sar</taxon>
        <taxon>Alveolata</taxon>
        <taxon>Ciliophora</taxon>
        <taxon>Intramacronucleata</taxon>
        <taxon>Spirotrichea</taxon>
        <taxon>Hypotrichia</taxon>
        <taxon>Euplotida</taxon>
        <taxon>Euplotidae</taxon>
        <taxon>Moneuplotes</taxon>
    </lineage>
</organism>
<dbReference type="Pfam" id="PF02033">
    <property type="entry name" value="RBFA"/>
    <property type="match status" value="1"/>
</dbReference>
<protein>
    <submittedName>
        <fullName evidence="2">Uncharacterized protein</fullName>
    </submittedName>
</protein>